<evidence type="ECO:0000313" key="2">
    <source>
        <dbReference type="Proteomes" id="UP000288096"/>
    </source>
</evidence>
<name>A0A401G0J0_9BACT</name>
<dbReference type="RefSeq" id="WP_124329848.1">
    <property type="nucleotide sequence ID" value="NZ_BEXT01000001.1"/>
</dbReference>
<sequence length="63" mass="7296">MTFEEVKTAILAMSDEEQKRLITEVIPEIWRKACSDDTCLIALRKLVDEDAVKAYREQHMNGI</sequence>
<dbReference type="OrthoDB" id="5432683at2"/>
<accession>A0A401G0J0</accession>
<evidence type="ECO:0000313" key="1">
    <source>
        <dbReference type="EMBL" id="GBC62693.1"/>
    </source>
</evidence>
<reference evidence="2" key="1">
    <citation type="submission" date="2017-11" db="EMBL/GenBank/DDBJ databases">
        <authorList>
            <person name="Watanabe M."/>
            <person name="Kojima H."/>
        </authorList>
    </citation>
    <scope>NUCLEOTIDE SEQUENCE [LARGE SCALE GENOMIC DNA]</scope>
    <source>
        <strain evidence="2">Tokyo 01</strain>
    </source>
</reference>
<proteinExistence type="predicted"/>
<dbReference type="Proteomes" id="UP000288096">
    <property type="component" value="Unassembled WGS sequence"/>
</dbReference>
<keyword evidence="2" id="KW-1185">Reference proteome</keyword>
<organism evidence="1 2">
    <name type="scientific">Desulfonema ishimotonii</name>
    <dbReference type="NCBI Taxonomy" id="45657"/>
    <lineage>
        <taxon>Bacteria</taxon>
        <taxon>Pseudomonadati</taxon>
        <taxon>Thermodesulfobacteriota</taxon>
        <taxon>Desulfobacteria</taxon>
        <taxon>Desulfobacterales</taxon>
        <taxon>Desulfococcaceae</taxon>
        <taxon>Desulfonema</taxon>
    </lineage>
</organism>
<gene>
    <name evidence="1" type="ORF">DENIS_3670</name>
</gene>
<protein>
    <submittedName>
        <fullName evidence="1">Uncharacterized protein</fullName>
    </submittedName>
</protein>
<dbReference type="AlphaFoldDB" id="A0A401G0J0"/>
<comment type="caution">
    <text evidence="1">The sequence shown here is derived from an EMBL/GenBank/DDBJ whole genome shotgun (WGS) entry which is preliminary data.</text>
</comment>
<reference evidence="2" key="2">
    <citation type="submission" date="2019-01" db="EMBL/GenBank/DDBJ databases">
        <title>Genome sequence of Desulfonema ishimotonii strain Tokyo 01.</title>
        <authorList>
            <person name="Fukui M."/>
        </authorList>
    </citation>
    <scope>NUCLEOTIDE SEQUENCE [LARGE SCALE GENOMIC DNA]</scope>
    <source>
        <strain evidence="2">Tokyo 01</strain>
    </source>
</reference>
<dbReference type="EMBL" id="BEXT01000001">
    <property type="protein sequence ID" value="GBC62693.1"/>
    <property type="molecule type" value="Genomic_DNA"/>
</dbReference>